<dbReference type="EMBL" id="REGN01004877">
    <property type="protein sequence ID" value="RNA15830.1"/>
    <property type="molecule type" value="Genomic_DNA"/>
</dbReference>
<organism evidence="1 2">
    <name type="scientific">Brachionus plicatilis</name>
    <name type="common">Marine rotifer</name>
    <name type="synonym">Brachionus muelleri</name>
    <dbReference type="NCBI Taxonomy" id="10195"/>
    <lineage>
        <taxon>Eukaryota</taxon>
        <taxon>Metazoa</taxon>
        <taxon>Spiralia</taxon>
        <taxon>Gnathifera</taxon>
        <taxon>Rotifera</taxon>
        <taxon>Eurotatoria</taxon>
        <taxon>Monogononta</taxon>
        <taxon>Pseudotrocha</taxon>
        <taxon>Ploima</taxon>
        <taxon>Brachionidae</taxon>
        <taxon>Brachionus</taxon>
    </lineage>
</organism>
<feature type="non-terminal residue" evidence="1">
    <location>
        <position position="1"/>
    </location>
</feature>
<dbReference type="Proteomes" id="UP000276133">
    <property type="component" value="Unassembled WGS sequence"/>
</dbReference>
<name>A0A3M7QWS3_BRAPC</name>
<proteinExistence type="predicted"/>
<sequence length="234" mass="27802">NSVSNTNLKKGATKYVALYCKLGDFKTNQRLMVYDEKIFFIKTFVLFIELNYINYNGTQTYSFPKFLYHPHWHSFTRSTWYVLHKKRNKRIPIRQLFRLQVLKCVFVFDLINHEKKAYDIYFERENLGAILSGANNSILLKNSLISKRNYLKNVLNLVNKRENIKCIKIKYAASVKIKKELKIMIENFNLPIYPQTIAFKLNINLKKTILIFQNFANITQNFKVTNGNHRTQKI</sequence>
<evidence type="ECO:0000313" key="1">
    <source>
        <dbReference type="EMBL" id="RNA15830.1"/>
    </source>
</evidence>
<reference evidence="1 2" key="1">
    <citation type="journal article" date="2018" name="Sci. Rep.">
        <title>Genomic signatures of local adaptation to the degree of environmental predictability in rotifers.</title>
        <authorList>
            <person name="Franch-Gras L."/>
            <person name="Hahn C."/>
            <person name="Garcia-Roger E.M."/>
            <person name="Carmona M.J."/>
            <person name="Serra M."/>
            <person name="Gomez A."/>
        </authorList>
    </citation>
    <scope>NUCLEOTIDE SEQUENCE [LARGE SCALE GENOMIC DNA]</scope>
    <source>
        <strain evidence="1">HYR1</strain>
    </source>
</reference>
<keyword evidence="2" id="KW-1185">Reference proteome</keyword>
<comment type="caution">
    <text evidence="1">The sequence shown here is derived from an EMBL/GenBank/DDBJ whole genome shotgun (WGS) entry which is preliminary data.</text>
</comment>
<accession>A0A3M7QWS3</accession>
<protein>
    <submittedName>
        <fullName evidence="1">Uncharacterized protein</fullName>
    </submittedName>
</protein>
<dbReference type="AlphaFoldDB" id="A0A3M7QWS3"/>
<gene>
    <name evidence="1" type="ORF">BpHYR1_053985</name>
</gene>
<evidence type="ECO:0000313" key="2">
    <source>
        <dbReference type="Proteomes" id="UP000276133"/>
    </source>
</evidence>